<gene>
    <name evidence="1" type="ORF">PRELSG_1259400</name>
</gene>
<protein>
    <submittedName>
        <fullName evidence="1">Uncharacterized protein</fullName>
    </submittedName>
</protein>
<sequence length="642" mass="77074">MSIVNLMKKPLLKWNNIFSLSYISKRNYYNISTLSNLNKYNKRNILTSRENSHFNKCNRNLFEEELNNIFKQYPVSEEKSEKNEEILITSKNNGDKKIGDVIKLDNYIYGVVLQINKSSIIIGKIYEREQKNTNEKCIEVQKKNIYSPFEYLNSLFPNSNKLNIFNSNNKEVYKKVVKKQLYSDILLIDFFNKIKFGQKVCVIGEKDFGKKKILISVMYENLLVNTIKKNENFFILCSNSYKSEIMNIFCDLNELFKNTYKNKKEGNNRDTENIIEQIYSKNYIYENIKIPNDVLLINSTPNNDSKVSSYILPILSLYNLNEYKKKFKNVILVFYDINNYHKILLDLQNDMNTFIKNYYHKNEEINKSKSLCIASLPFSIQTILSKYFSSSSYPYYTQKDEDLQEQDNINNSKYSLENFKYSDLINIIEHKNYNTSNSVTTFCFFDNDEEINQIKNYALSLSENNVYLLKNNLNIYPEININYFIKNEIAESNKIWKAIKDEIRNIFDKRNELLTLIENKKMMKIYVDHWEYEDFIHYNNIYYILIYKSFKIFNLNSFENLVFLRNLLIYNFTNEVISQKSVESYYEQFFNYYFQNFKYFSFLYSEYYKNLKSFRQTKYAIIFLNKIDKVIKNIKPSFNYVL</sequence>
<reference evidence="1 2" key="1">
    <citation type="submission" date="2015-04" db="EMBL/GenBank/DDBJ databases">
        <authorList>
            <consortium name="Pathogen Informatics"/>
        </authorList>
    </citation>
    <scope>NUCLEOTIDE SEQUENCE [LARGE SCALE GENOMIC DNA]</scope>
    <source>
        <strain evidence="1 2">SGS1</strain>
    </source>
</reference>
<dbReference type="RefSeq" id="XP_028534701.1">
    <property type="nucleotide sequence ID" value="XM_028678408.1"/>
</dbReference>
<organism evidence="1 2">
    <name type="scientific">Plasmodium relictum</name>
    <dbReference type="NCBI Taxonomy" id="85471"/>
    <lineage>
        <taxon>Eukaryota</taxon>
        <taxon>Sar</taxon>
        <taxon>Alveolata</taxon>
        <taxon>Apicomplexa</taxon>
        <taxon>Aconoidasida</taxon>
        <taxon>Haemosporida</taxon>
        <taxon>Plasmodiidae</taxon>
        <taxon>Plasmodium</taxon>
        <taxon>Plasmodium (Haemamoeba)</taxon>
    </lineage>
</organism>
<proteinExistence type="predicted"/>
<evidence type="ECO:0000313" key="2">
    <source>
        <dbReference type="Proteomes" id="UP000220158"/>
    </source>
</evidence>
<dbReference type="SUPFAM" id="SSF52540">
    <property type="entry name" value="P-loop containing nucleoside triphosphate hydrolases"/>
    <property type="match status" value="1"/>
</dbReference>
<dbReference type="VEuPathDB" id="PlasmoDB:PRELSG_1259400"/>
<accession>A0A1J1HE57</accession>
<dbReference type="GeneID" id="39737838"/>
<dbReference type="Proteomes" id="UP000220158">
    <property type="component" value="Chromosome 12"/>
</dbReference>
<dbReference type="EMBL" id="LN835307">
    <property type="protein sequence ID" value="CRH01702.1"/>
    <property type="molecule type" value="Genomic_DNA"/>
</dbReference>
<dbReference type="OrthoDB" id="376043at2759"/>
<name>A0A1J1HE57_PLARL</name>
<dbReference type="KEGG" id="prel:PRELSG_1259400"/>
<evidence type="ECO:0000313" key="1">
    <source>
        <dbReference type="EMBL" id="CRH01702.1"/>
    </source>
</evidence>
<dbReference type="InterPro" id="IPR027417">
    <property type="entry name" value="P-loop_NTPase"/>
</dbReference>
<dbReference type="AlphaFoldDB" id="A0A1J1HE57"/>
<keyword evidence="2" id="KW-1185">Reference proteome</keyword>